<feature type="region of interest" description="Disordered" evidence="1">
    <location>
        <begin position="1"/>
        <end position="21"/>
    </location>
</feature>
<dbReference type="AlphaFoldDB" id="A0A6S7JXV0"/>
<dbReference type="EMBL" id="CACRXK020020604">
    <property type="protein sequence ID" value="CAB4034994.1"/>
    <property type="molecule type" value="Genomic_DNA"/>
</dbReference>
<dbReference type="Proteomes" id="UP001152795">
    <property type="component" value="Unassembled WGS sequence"/>
</dbReference>
<organism evidence="2 3">
    <name type="scientific">Paramuricea clavata</name>
    <name type="common">Red gorgonian</name>
    <name type="synonym">Violescent sea-whip</name>
    <dbReference type="NCBI Taxonomy" id="317549"/>
    <lineage>
        <taxon>Eukaryota</taxon>
        <taxon>Metazoa</taxon>
        <taxon>Cnidaria</taxon>
        <taxon>Anthozoa</taxon>
        <taxon>Octocorallia</taxon>
        <taxon>Malacalcyonacea</taxon>
        <taxon>Plexauridae</taxon>
        <taxon>Paramuricea</taxon>
    </lineage>
</organism>
<evidence type="ECO:0000256" key="1">
    <source>
        <dbReference type="SAM" id="MobiDB-lite"/>
    </source>
</evidence>
<dbReference type="OrthoDB" id="5988308at2759"/>
<reference evidence="2" key="1">
    <citation type="submission" date="2020-04" db="EMBL/GenBank/DDBJ databases">
        <authorList>
            <person name="Alioto T."/>
            <person name="Alioto T."/>
            <person name="Gomez Garrido J."/>
        </authorList>
    </citation>
    <scope>NUCLEOTIDE SEQUENCE</scope>
    <source>
        <strain evidence="2">A484AB</strain>
    </source>
</reference>
<feature type="non-terminal residue" evidence="2">
    <location>
        <position position="151"/>
    </location>
</feature>
<feature type="compositionally biased region" description="Polar residues" evidence="1">
    <location>
        <begin position="1"/>
        <end position="12"/>
    </location>
</feature>
<comment type="caution">
    <text evidence="2">The sequence shown here is derived from an EMBL/GenBank/DDBJ whole genome shotgun (WGS) entry which is preliminary data.</text>
</comment>
<gene>
    <name evidence="2" type="ORF">PACLA_8A068639</name>
</gene>
<name>A0A6S7JXV0_PARCT</name>
<evidence type="ECO:0000313" key="2">
    <source>
        <dbReference type="EMBL" id="CAB4034994.1"/>
    </source>
</evidence>
<sequence length="151" mass="17944">MTETMSTGSKPSKSGLERLPVPSWDGSRRMYPTWRKEFNHWMKKYAQDEDEQLQRFRKALPSHLWWTDQVKTCKTIDQAWKILDIEFSDKRKLMDELSFLKFPEAQWPEFHEDLILSNSVCQETMKEKKSSFSSNCNKEVNEVNVCLATEE</sequence>
<proteinExistence type="predicted"/>
<accession>A0A6S7JXV0</accession>
<evidence type="ECO:0000313" key="3">
    <source>
        <dbReference type="Proteomes" id="UP001152795"/>
    </source>
</evidence>
<keyword evidence="3" id="KW-1185">Reference proteome</keyword>
<protein>
    <submittedName>
        <fullName evidence="2">Uncharacterized protein</fullName>
    </submittedName>
</protein>